<feature type="chain" id="PRO_5038580424" description="Lipoprotein" evidence="1">
    <location>
        <begin position="19"/>
        <end position="145"/>
    </location>
</feature>
<feature type="signal peptide" evidence="1">
    <location>
        <begin position="1"/>
        <end position="18"/>
    </location>
</feature>
<sequence>MRSTLISVVALSALVALSGCSSSDSGSDSAAGANAEVCAEFATAYNNLVDLTEAGPGSAEGVDKWEADKDAALAEFSASADKASDSVKDSLTTLVAALPADSLELTEPDSESGQALVDNATAVANSCDADGSSIELSEFPLQKFN</sequence>
<dbReference type="EMBL" id="FZOW01000002">
    <property type="protein sequence ID" value="SNS45386.1"/>
    <property type="molecule type" value="Genomic_DNA"/>
</dbReference>
<evidence type="ECO:0008006" key="4">
    <source>
        <dbReference type="Google" id="ProtNLM"/>
    </source>
</evidence>
<evidence type="ECO:0000313" key="3">
    <source>
        <dbReference type="Proteomes" id="UP000198327"/>
    </source>
</evidence>
<dbReference type="Proteomes" id="UP000198327">
    <property type="component" value="Unassembled WGS sequence"/>
</dbReference>
<gene>
    <name evidence="2" type="ORF">SAMN05421642_102447</name>
</gene>
<accession>A0A239EL73</accession>
<keyword evidence="3" id="KW-1185">Reference proteome</keyword>
<proteinExistence type="predicted"/>
<name>A0A239EL73_9NOCA</name>
<keyword evidence="1" id="KW-0732">Signal</keyword>
<dbReference type="AlphaFoldDB" id="A0A239EL73"/>
<protein>
    <recommendedName>
        <fullName evidence="4">Lipoprotein</fullName>
    </recommendedName>
</protein>
<reference evidence="3" key="1">
    <citation type="submission" date="2017-06" db="EMBL/GenBank/DDBJ databases">
        <authorList>
            <person name="Varghese N."/>
            <person name="Submissions S."/>
        </authorList>
    </citation>
    <scope>NUCLEOTIDE SEQUENCE [LARGE SCALE GENOMIC DNA]</scope>
    <source>
        <strain evidence="3">JCM 23211</strain>
    </source>
</reference>
<organism evidence="2 3">
    <name type="scientific">Rhodococcoides kyotonense</name>
    <dbReference type="NCBI Taxonomy" id="398843"/>
    <lineage>
        <taxon>Bacteria</taxon>
        <taxon>Bacillati</taxon>
        <taxon>Actinomycetota</taxon>
        <taxon>Actinomycetes</taxon>
        <taxon>Mycobacteriales</taxon>
        <taxon>Nocardiaceae</taxon>
        <taxon>Rhodococcoides</taxon>
    </lineage>
</organism>
<evidence type="ECO:0000313" key="2">
    <source>
        <dbReference type="EMBL" id="SNS45386.1"/>
    </source>
</evidence>
<dbReference type="OrthoDB" id="4466949at2"/>
<evidence type="ECO:0000256" key="1">
    <source>
        <dbReference type="SAM" id="SignalP"/>
    </source>
</evidence>
<dbReference type="PROSITE" id="PS51257">
    <property type="entry name" value="PROKAR_LIPOPROTEIN"/>
    <property type="match status" value="1"/>
</dbReference>
<dbReference type="RefSeq" id="WP_089243642.1">
    <property type="nucleotide sequence ID" value="NZ_FZOW01000002.1"/>
</dbReference>